<dbReference type="Proteomes" id="UP000198935">
    <property type="component" value="Unassembled WGS sequence"/>
</dbReference>
<evidence type="ECO:0000256" key="12">
    <source>
        <dbReference type="SAM" id="Phobius"/>
    </source>
</evidence>
<evidence type="ECO:0000256" key="4">
    <source>
        <dbReference type="ARBA" id="ARBA00022475"/>
    </source>
</evidence>
<dbReference type="InterPro" id="IPR003594">
    <property type="entry name" value="HATPase_dom"/>
</dbReference>
<dbReference type="EC" id="2.7.13.3" evidence="3"/>
<sequence length="568" mass="66617">MKKIKQFYLHLKIKNKVLMISLISGFFPLLLLGIFGYLQINELLHKREQEVLEETMNQAILHLDYKMNAYHNSLNYVLLDYNLNTELTNHFANNYEMYLFFRDTLNPLFFNTLSLNRDLSGITLYTDQKINRYDRFLRPLSEIEHNDWYEQLQKTTRPVYYVSESPPLLHLAAELLFTNDKNTRSIINLAVHYQALFDSLYSLYEDQYSVFIFDANHQLIFDFQKNTHSDKDFIDPASIKDDHVKRNYIFKQDRIPSTDWSIVIMRPIHSINQSIMSIAVTFFIVTLISLFLLVLLVYLFSRIIVRPLESLALNMKAIDSGNFNVTVTTNSNDEVSTLIQIFKKMVQRVEHLINEVYISKIEKQEYELKALQAQINPHFFYNVLSLINSKAIIAGQKDISLMTQYLSTFYRTTLNRGKDYILVKEEIENVQSYLKIQHMMHDQSFDYYLNIDDRLLDYQMPNLILQPIVENAIHHGLDHKENGQKGIVSMNGKIDHGQIVFIVSDNGKGMTQEQLEQILTTKTKGYGVRNVHNRIRLNYGDAFGLDYASYLNKGTHVTVRLPLIKKHR</sequence>
<dbReference type="PANTHER" id="PTHR34220:SF7">
    <property type="entry name" value="SENSOR HISTIDINE KINASE YPDA"/>
    <property type="match status" value="1"/>
</dbReference>
<feature type="transmembrane region" description="Helical" evidence="12">
    <location>
        <begin position="20"/>
        <end position="40"/>
    </location>
</feature>
<organism evidence="15 16">
    <name type="scientific">Evansella caseinilytica</name>
    <dbReference type="NCBI Taxonomy" id="1503961"/>
    <lineage>
        <taxon>Bacteria</taxon>
        <taxon>Bacillati</taxon>
        <taxon>Bacillota</taxon>
        <taxon>Bacilli</taxon>
        <taxon>Bacillales</taxon>
        <taxon>Bacillaceae</taxon>
        <taxon>Evansella</taxon>
    </lineage>
</organism>
<dbReference type="InterPro" id="IPR010559">
    <property type="entry name" value="Sig_transdc_His_kin_internal"/>
</dbReference>
<dbReference type="SMART" id="SM00387">
    <property type="entry name" value="HATPase_c"/>
    <property type="match status" value="1"/>
</dbReference>
<name>A0A1H3UYW5_9BACI</name>
<dbReference type="PROSITE" id="PS50109">
    <property type="entry name" value="HIS_KIN"/>
    <property type="match status" value="1"/>
</dbReference>
<dbReference type="Gene3D" id="6.10.340.10">
    <property type="match status" value="1"/>
</dbReference>
<evidence type="ECO:0000256" key="5">
    <source>
        <dbReference type="ARBA" id="ARBA00022553"/>
    </source>
</evidence>
<evidence type="ECO:0000313" key="16">
    <source>
        <dbReference type="Proteomes" id="UP000198935"/>
    </source>
</evidence>
<protein>
    <recommendedName>
        <fullName evidence="3">histidine kinase</fullName>
        <ecNumber evidence="3">2.7.13.3</ecNumber>
    </recommendedName>
</protein>
<evidence type="ECO:0000259" key="13">
    <source>
        <dbReference type="PROSITE" id="PS50109"/>
    </source>
</evidence>
<dbReference type="PANTHER" id="PTHR34220">
    <property type="entry name" value="SENSOR HISTIDINE KINASE YPDA"/>
    <property type="match status" value="1"/>
</dbReference>
<keyword evidence="12" id="KW-1133">Transmembrane helix</keyword>
<dbReference type="Pfam" id="PF02518">
    <property type="entry name" value="HATPase_c"/>
    <property type="match status" value="1"/>
</dbReference>
<evidence type="ECO:0000313" key="15">
    <source>
        <dbReference type="EMBL" id="SDZ67633.1"/>
    </source>
</evidence>
<keyword evidence="8 15" id="KW-0418">Kinase</keyword>
<dbReference type="GO" id="GO:0005886">
    <property type="term" value="C:plasma membrane"/>
    <property type="evidence" value="ECO:0007669"/>
    <property type="project" value="UniProtKB-SubCell"/>
</dbReference>
<dbReference type="SUPFAM" id="SSF158472">
    <property type="entry name" value="HAMP domain-like"/>
    <property type="match status" value="1"/>
</dbReference>
<feature type="domain" description="Histidine kinase" evidence="13">
    <location>
        <begin position="299"/>
        <end position="565"/>
    </location>
</feature>
<dbReference type="PROSITE" id="PS50885">
    <property type="entry name" value="HAMP"/>
    <property type="match status" value="1"/>
</dbReference>
<evidence type="ECO:0000256" key="2">
    <source>
        <dbReference type="ARBA" id="ARBA00004651"/>
    </source>
</evidence>
<dbReference type="InterPro" id="IPR036890">
    <property type="entry name" value="HATPase_C_sf"/>
</dbReference>
<keyword evidence="9" id="KW-0067">ATP-binding</keyword>
<evidence type="ECO:0000259" key="14">
    <source>
        <dbReference type="PROSITE" id="PS50885"/>
    </source>
</evidence>
<dbReference type="CDD" id="cd06225">
    <property type="entry name" value="HAMP"/>
    <property type="match status" value="1"/>
</dbReference>
<dbReference type="InterPro" id="IPR050640">
    <property type="entry name" value="Bact_2-comp_sensor_kinase"/>
</dbReference>
<dbReference type="Gene3D" id="3.30.565.10">
    <property type="entry name" value="Histidine kinase-like ATPase, C-terminal domain"/>
    <property type="match status" value="1"/>
</dbReference>
<comment type="catalytic activity">
    <reaction evidence="1">
        <text>ATP + protein L-histidine = ADP + protein N-phospho-L-histidine.</text>
        <dbReference type="EC" id="2.7.13.3"/>
    </reaction>
</comment>
<dbReference type="AlphaFoldDB" id="A0A1H3UYW5"/>
<keyword evidence="11 12" id="KW-0472">Membrane</keyword>
<keyword evidence="5" id="KW-0597">Phosphoprotein</keyword>
<dbReference type="Pfam" id="PF00672">
    <property type="entry name" value="HAMP"/>
    <property type="match status" value="1"/>
</dbReference>
<feature type="domain" description="HAMP" evidence="14">
    <location>
        <begin position="302"/>
        <end position="354"/>
    </location>
</feature>
<dbReference type="GO" id="GO:0000155">
    <property type="term" value="F:phosphorelay sensor kinase activity"/>
    <property type="evidence" value="ECO:0007669"/>
    <property type="project" value="InterPro"/>
</dbReference>
<evidence type="ECO:0000256" key="10">
    <source>
        <dbReference type="ARBA" id="ARBA00023012"/>
    </source>
</evidence>
<feature type="transmembrane region" description="Helical" evidence="12">
    <location>
        <begin position="275"/>
        <end position="300"/>
    </location>
</feature>
<dbReference type="EMBL" id="FNPI01000030">
    <property type="protein sequence ID" value="SDZ67633.1"/>
    <property type="molecule type" value="Genomic_DNA"/>
</dbReference>
<proteinExistence type="predicted"/>
<dbReference type="Pfam" id="PF06580">
    <property type="entry name" value="His_kinase"/>
    <property type="match status" value="1"/>
</dbReference>
<dbReference type="InterPro" id="IPR003660">
    <property type="entry name" value="HAMP_dom"/>
</dbReference>
<comment type="subcellular location">
    <subcellularLocation>
        <location evidence="2">Cell membrane</location>
        <topology evidence="2">Multi-pass membrane protein</topology>
    </subcellularLocation>
</comment>
<dbReference type="GO" id="GO:0005524">
    <property type="term" value="F:ATP binding"/>
    <property type="evidence" value="ECO:0007669"/>
    <property type="project" value="UniProtKB-KW"/>
</dbReference>
<evidence type="ECO:0000256" key="7">
    <source>
        <dbReference type="ARBA" id="ARBA00022741"/>
    </source>
</evidence>
<dbReference type="InterPro" id="IPR005467">
    <property type="entry name" value="His_kinase_dom"/>
</dbReference>
<reference evidence="16" key="1">
    <citation type="submission" date="2016-10" db="EMBL/GenBank/DDBJ databases">
        <authorList>
            <person name="Varghese N."/>
            <person name="Submissions S."/>
        </authorList>
    </citation>
    <scope>NUCLEOTIDE SEQUENCE [LARGE SCALE GENOMIC DNA]</scope>
    <source>
        <strain evidence="16">SP</strain>
    </source>
</reference>
<evidence type="ECO:0000256" key="1">
    <source>
        <dbReference type="ARBA" id="ARBA00000085"/>
    </source>
</evidence>
<evidence type="ECO:0000256" key="8">
    <source>
        <dbReference type="ARBA" id="ARBA00022777"/>
    </source>
</evidence>
<keyword evidence="16" id="KW-1185">Reference proteome</keyword>
<dbReference type="STRING" id="1503961.SAMN05421736_13025"/>
<keyword evidence="12" id="KW-0812">Transmembrane</keyword>
<dbReference type="OrthoDB" id="9776552at2"/>
<dbReference type="SMART" id="SM00304">
    <property type="entry name" value="HAMP"/>
    <property type="match status" value="1"/>
</dbReference>
<evidence type="ECO:0000256" key="6">
    <source>
        <dbReference type="ARBA" id="ARBA00022679"/>
    </source>
</evidence>
<keyword evidence="7" id="KW-0547">Nucleotide-binding</keyword>
<evidence type="ECO:0000256" key="3">
    <source>
        <dbReference type="ARBA" id="ARBA00012438"/>
    </source>
</evidence>
<evidence type="ECO:0000256" key="11">
    <source>
        <dbReference type="ARBA" id="ARBA00023136"/>
    </source>
</evidence>
<accession>A0A1H3UYW5</accession>
<keyword evidence="10" id="KW-0902">Two-component regulatory system</keyword>
<keyword evidence="4" id="KW-1003">Cell membrane</keyword>
<dbReference type="SUPFAM" id="SSF55874">
    <property type="entry name" value="ATPase domain of HSP90 chaperone/DNA topoisomerase II/histidine kinase"/>
    <property type="match status" value="1"/>
</dbReference>
<evidence type="ECO:0000256" key="9">
    <source>
        <dbReference type="ARBA" id="ARBA00022840"/>
    </source>
</evidence>
<gene>
    <name evidence="15" type="ORF">SAMN05421736_13025</name>
</gene>
<keyword evidence="6" id="KW-0808">Transferase</keyword>